<protein>
    <recommendedName>
        <fullName evidence="1">FIST C-domain domain-containing protein</fullName>
    </recommendedName>
</protein>
<name>A0A918VM57_9GAMM</name>
<dbReference type="PANTHER" id="PTHR14939">
    <property type="entry name" value="F-BOX ONLY PROTEIN 22"/>
    <property type="match status" value="1"/>
</dbReference>
<sequence>MTDQTRVASGFSYGATASLEHARNAVQHALNKMPACTVGSVLLFLTNGYAYEPQQAIREAAKTAGTPQVFGCCAKGLLTEDEWILDVEGAVAMVFPSELGPQPLSILQQQGVTPDLLLTIATPNAAIIAVNSAEENQFGAITTDEYGDGPYSVWTSGRIVEREYMHAGFPNRLRKEVLVCEGIKPLSPALQINRAQNHSLYEIDLQDASDNLLSYVNNAEPNEFFGLLCAVSETPDPVSLERGFYRLHHVISVDRNKQLVRISGSVKAGHWLRWVTRDADTAKAHTQQKFDAASSPPSPEFALMFPNISRGAEFFSGVDEDLRAFQSAFPSTPMIGFYGNAEIAPGAQLSGLIRHHSCVLNLFWEQ</sequence>
<comment type="caution">
    <text evidence="2">The sequence shown here is derived from an EMBL/GenBank/DDBJ whole genome shotgun (WGS) entry which is preliminary data.</text>
</comment>
<accession>A0A918VM57</accession>
<dbReference type="PANTHER" id="PTHR14939:SF5">
    <property type="entry name" value="F-BOX ONLY PROTEIN 22"/>
    <property type="match status" value="1"/>
</dbReference>
<dbReference type="InterPro" id="IPR019494">
    <property type="entry name" value="FIST_C"/>
</dbReference>
<dbReference type="Proteomes" id="UP000614811">
    <property type="component" value="Unassembled WGS sequence"/>
</dbReference>
<dbReference type="Pfam" id="PF10442">
    <property type="entry name" value="FIST_C"/>
    <property type="match status" value="1"/>
</dbReference>
<feature type="domain" description="FIST C-domain" evidence="1">
    <location>
        <begin position="208"/>
        <end position="346"/>
    </location>
</feature>
<dbReference type="RefSeq" id="WP_189399993.1">
    <property type="nucleotide sequence ID" value="NZ_BMXA01000002.1"/>
</dbReference>
<organism evidence="2 3">
    <name type="scientific">Arenicella chitinivorans</name>
    <dbReference type="NCBI Taxonomy" id="1329800"/>
    <lineage>
        <taxon>Bacteria</taxon>
        <taxon>Pseudomonadati</taxon>
        <taxon>Pseudomonadota</taxon>
        <taxon>Gammaproteobacteria</taxon>
        <taxon>Arenicellales</taxon>
        <taxon>Arenicellaceae</taxon>
        <taxon>Arenicella</taxon>
    </lineage>
</organism>
<dbReference type="InterPro" id="IPR013702">
    <property type="entry name" value="FIST_domain_N"/>
</dbReference>
<dbReference type="Pfam" id="PF08495">
    <property type="entry name" value="FIST"/>
    <property type="match status" value="1"/>
</dbReference>
<gene>
    <name evidence="2" type="ORF">GCM10008090_17990</name>
</gene>
<dbReference type="GO" id="GO:0000209">
    <property type="term" value="P:protein polyubiquitination"/>
    <property type="evidence" value="ECO:0007669"/>
    <property type="project" value="TreeGrafter"/>
</dbReference>
<dbReference type="GO" id="GO:0032436">
    <property type="term" value="P:positive regulation of proteasomal ubiquitin-dependent protein catabolic process"/>
    <property type="evidence" value="ECO:0007669"/>
    <property type="project" value="TreeGrafter"/>
</dbReference>
<reference evidence="2" key="2">
    <citation type="submission" date="2020-09" db="EMBL/GenBank/DDBJ databases">
        <authorList>
            <person name="Sun Q."/>
            <person name="Kim S."/>
        </authorList>
    </citation>
    <scope>NUCLEOTIDE SEQUENCE</scope>
    <source>
        <strain evidence="2">KCTC 12711</strain>
    </source>
</reference>
<dbReference type="EMBL" id="BMXA01000002">
    <property type="protein sequence ID" value="GHA08535.1"/>
    <property type="molecule type" value="Genomic_DNA"/>
</dbReference>
<proteinExistence type="predicted"/>
<keyword evidence="3" id="KW-1185">Reference proteome</keyword>
<dbReference type="SMART" id="SM01204">
    <property type="entry name" value="FIST_C"/>
    <property type="match status" value="1"/>
</dbReference>
<evidence type="ECO:0000313" key="2">
    <source>
        <dbReference type="EMBL" id="GHA08535.1"/>
    </source>
</evidence>
<evidence type="ECO:0000313" key="3">
    <source>
        <dbReference type="Proteomes" id="UP000614811"/>
    </source>
</evidence>
<reference evidence="2" key="1">
    <citation type="journal article" date="2014" name="Int. J. Syst. Evol. Microbiol.">
        <title>Complete genome sequence of Corynebacterium casei LMG S-19264T (=DSM 44701T), isolated from a smear-ripened cheese.</title>
        <authorList>
            <consortium name="US DOE Joint Genome Institute (JGI-PGF)"/>
            <person name="Walter F."/>
            <person name="Albersmeier A."/>
            <person name="Kalinowski J."/>
            <person name="Ruckert C."/>
        </authorList>
    </citation>
    <scope>NUCLEOTIDE SEQUENCE</scope>
    <source>
        <strain evidence="2">KCTC 12711</strain>
    </source>
</reference>
<dbReference type="AlphaFoldDB" id="A0A918VM57"/>
<evidence type="ECO:0000259" key="1">
    <source>
        <dbReference type="SMART" id="SM01204"/>
    </source>
</evidence>